<evidence type="ECO:0000256" key="1">
    <source>
        <dbReference type="ARBA" id="ARBA00004651"/>
    </source>
</evidence>
<dbReference type="Pfam" id="PF00001">
    <property type="entry name" value="7tm_1"/>
    <property type="match status" value="1"/>
</dbReference>
<dbReference type="GO" id="GO:0007268">
    <property type="term" value="P:chemical synaptic transmission"/>
    <property type="evidence" value="ECO:0007669"/>
    <property type="project" value="TreeGrafter"/>
</dbReference>
<evidence type="ECO:0000256" key="4">
    <source>
        <dbReference type="ARBA" id="ARBA00022989"/>
    </source>
</evidence>
<dbReference type="InterPro" id="IPR017452">
    <property type="entry name" value="GPCR_Rhodpsn_7TM"/>
</dbReference>
<dbReference type="PROSITE" id="PS50262">
    <property type="entry name" value="G_PROTEIN_RECEP_F1_2"/>
    <property type="match status" value="1"/>
</dbReference>
<feature type="transmembrane region" description="Helical" evidence="9">
    <location>
        <begin position="145"/>
        <end position="167"/>
    </location>
</feature>
<keyword evidence="4 9" id="KW-1133">Transmembrane helix</keyword>
<evidence type="ECO:0000259" key="10">
    <source>
        <dbReference type="PROSITE" id="PS50262"/>
    </source>
</evidence>
<dbReference type="GO" id="GO:0005886">
    <property type="term" value="C:plasma membrane"/>
    <property type="evidence" value="ECO:0007669"/>
    <property type="project" value="UniProtKB-SubCell"/>
</dbReference>
<dbReference type="GO" id="GO:0030425">
    <property type="term" value="C:dendrite"/>
    <property type="evidence" value="ECO:0007669"/>
    <property type="project" value="TreeGrafter"/>
</dbReference>
<dbReference type="GO" id="GO:0045202">
    <property type="term" value="C:synapse"/>
    <property type="evidence" value="ECO:0007669"/>
    <property type="project" value="GOC"/>
</dbReference>
<feature type="domain" description="G-protein coupled receptors family 1 profile" evidence="10">
    <location>
        <begin position="46"/>
        <end position="341"/>
    </location>
</feature>
<dbReference type="Proteomes" id="UP000192578">
    <property type="component" value="Unassembled WGS sequence"/>
</dbReference>
<accession>A0A9X6NID8</accession>
<keyword evidence="5" id="KW-0297">G-protein coupled receptor</keyword>
<keyword evidence="12" id="KW-1185">Reference proteome</keyword>
<name>A0A9X6NID8_HYPEX</name>
<sequence>MSEASVNDTVTLPNVPFHNESFLNATFHWSATAIFDTVNFCTGLLGNGFLLVLLLTNRQIRTPFNIYILGLILANLLNITGMPLHILDALTGGTLTATNESICSYYMYLDWVESSVIYCQHVLIAVTRMWAVIRPISYRNRHSQQLARSLCVGVWVCVHACMLPFWALDALYYRRTITDNGFVCIMNGRAQFTYSVVAQVIFYLLPIFVQVMVFPVVYFTKNARTMTRAAVVPNETVAQGADLLQKQLGIVPSKHEGTSQTPSREVIPHPIPKGAPRVARSNSSGLAFLGILSLCALMNWAPIILCYFVFTVNPDFTMPKRVWEVFTTLSSVQTSIDPIIFLLSLGNLRDVAVGLARQVIGFFQA</sequence>
<evidence type="ECO:0000256" key="2">
    <source>
        <dbReference type="ARBA" id="ARBA00022475"/>
    </source>
</evidence>
<evidence type="ECO:0000256" key="9">
    <source>
        <dbReference type="SAM" id="Phobius"/>
    </source>
</evidence>
<reference evidence="12" key="1">
    <citation type="submission" date="2017-01" db="EMBL/GenBank/DDBJ databases">
        <title>Comparative genomics of anhydrobiosis in the tardigrade Hypsibius dujardini.</title>
        <authorList>
            <person name="Yoshida Y."/>
            <person name="Koutsovoulos G."/>
            <person name="Laetsch D."/>
            <person name="Stevens L."/>
            <person name="Kumar S."/>
            <person name="Horikawa D."/>
            <person name="Ishino K."/>
            <person name="Komine S."/>
            <person name="Tomita M."/>
            <person name="Blaxter M."/>
            <person name="Arakawa K."/>
        </authorList>
    </citation>
    <scope>NUCLEOTIDE SEQUENCE [LARGE SCALE GENOMIC DNA]</scope>
    <source>
        <strain evidence="12">Z151</strain>
    </source>
</reference>
<comment type="caution">
    <text evidence="11">The sequence shown here is derived from an EMBL/GenBank/DDBJ whole genome shotgun (WGS) entry which is preliminary data.</text>
</comment>
<keyword evidence="6 9" id="KW-0472">Membrane</keyword>
<proteinExistence type="predicted"/>
<keyword evidence="3 9" id="KW-0812">Transmembrane</keyword>
<dbReference type="GO" id="GO:0004993">
    <property type="term" value="F:G protein-coupled serotonin receptor activity"/>
    <property type="evidence" value="ECO:0007669"/>
    <property type="project" value="TreeGrafter"/>
</dbReference>
<evidence type="ECO:0000256" key="3">
    <source>
        <dbReference type="ARBA" id="ARBA00022692"/>
    </source>
</evidence>
<dbReference type="SUPFAM" id="SSF81321">
    <property type="entry name" value="Family A G protein-coupled receptor-like"/>
    <property type="match status" value="1"/>
</dbReference>
<comment type="subcellular location">
    <subcellularLocation>
        <location evidence="1">Cell membrane</location>
        <topology evidence="1">Multi-pass membrane protein</topology>
    </subcellularLocation>
</comment>
<feature type="transmembrane region" description="Helical" evidence="9">
    <location>
        <begin position="27"/>
        <end position="54"/>
    </location>
</feature>
<keyword evidence="8" id="KW-0807">Transducer</keyword>
<feature type="transmembrane region" description="Helical" evidence="9">
    <location>
        <begin position="286"/>
        <end position="310"/>
    </location>
</feature>
<evidence type="ECO:0000256" key="5">
    <source>
        <dbReference type="ARBA" id="ARBA00023040"/>
    </source>
</evidence>
<evidence type="ECO:0000313" key="12">
    <source>
        <dbReference type="Proteomes" id="UP000192578"/>
    </source>
</evidence>
<dbReference type="InterPro" id="IPR000276">
    <property type="entry name" value="GPCR_Rhodpsn"/>
</dbReference>
<keyword evidence="2" id="KW-1003">Cell membrane</keyword>
<dbReference type="GO" id="GO:0030594">
    <property type="term" value="F:neurotransmitter receptor activity"/>
    <property type="evidence" value="ECO:0007669"/>
    <property type="project" value="TreeGrafter"/>
</dbReference>
<protein>
    <recommendedName>
        <fullName evidence="10">G-protein coupled receptors family 1 profile domain-containing protein</fullName>
    </recommendedName>
</protein>
<organism evidence="11 12">
    <name type="scientific">Hypsibius exemplaris</name>
    <name type="common">Freshwater tardigrade</name>
    <dbReference type="NCBI Taxonomy" id="2072580"/>
    <lineage>
        <taxon>Eukaryota</taxon>
        <taxon>Metazoa</taxon>
        <taxon>Ecdysozoa</taxon>
        <taxon>Tardigrada</taxon>
        <taxon>Eutardigrada</taxon>
        <taxon>Parachela</taxon>
        <taxon>Hypsibioidea</taxon>
        <taxon>Hypsibiidae</taxon>
        <taxon>Hypsibius</taxon>
    </lineage>
</organism>
<keyword evidence="7" id="KW-0675">Receptor</keyword>
<dbReference type="PANTHER" id="PTHR24247">
    <property type="entry name" value="5-HYDROXYTRYPTAMINE RECEPTOR"/>
    <property type="match status" value="1"/>
</dbReference>
<evidence type="ECO:0000313" key="11">
    <source>
        <dbReference type="EMBL" id="OWA54672.1"/>
    </source>
</evidence>
<dbReference type="Gene3D" id="1.20.1070.10">
    <property type="entry name" value="Rhodopsin 7-helix transmembrane proteins"/>
    <property type="match status" value="1"/>
</dbReference>
<dbReference type="GO" id="GO:0007187">
    <property type="term" value="P:G protein-coupled receptor signaling pathway, coupled to cyclic nucleotide second messenger"/>
    <property type="evidence" value="ECO:0007669"/>
    <property type="project" value="TreeGrafter"/>
</dbReference>
<evidence type="ECO:0000256" key="7">
    <source>
        <dbReference type="ARBA" id="ARBA00023170"/>
    </source>
</evidence>
<dbReference type="AlphaFoldDB" id="A0A9X6NID8"/>
<feature type="transmembrane region" description="Helical" evidence="9">
    <location>
        <begin position="196"/>
        <end position="219"/>
    </location>
</feature>
<feature type="transmembrane region" description="Helical" evidence="9">
    <location>
        <begin position="115"/>
        <end position="133"/>
    </location>
</feature>
<evidence type="ECO:0000256" key="8">
    <source>
        <dbReference type="ARBA" id="ARBA00023224"/>
    </source>
</evidence>
<dbReference type="EMBL" id="MTYJ01000439">
    <property type="protein sequence ID" value="OWA54672.1"/>
    <property type="molecule type" value="Genomic_DNA"/>
</dbReference>
<dbReference type="PRINTS" id="PR00237">
    <property type="entry name" value="GPCRRHODOPSN"/>
</dbReference>
<evidence type="ECO:0000256" key="6">
    <source>
        <dbReference type="ARBA" id="ARBA00023136"/>
    </source>
</evidence>
<feature type="transmembrane region" description="Helical" evidence="9">
    <location>
        <begin position="66"/>
        <end position="86"/>
    </location>
</feature>
<gene>
    <name evidence="11" type="ORF">BV898_19071</name>
</gene>
<dbReference type="OrthoDB" id="10647518at2759"/>